<dbReference type="InterPro" id="IPR012663">
    <property type="entry name" value="CHP02450_Tryp"/>
</dbReference>
<name>A0A9X2AWQ7_9VIBR</name>
<gene>
    <name evidence="1" type="ORF">LNL84_12025</name>
</gene>
<evidence type="ECO:0000313" key="2">
    <source>
        <dbReference type="Proteomes" id="UP001139488"/>
    </source>
</evidence>
<evidence type="ECO:0000313" key="1">
    <source>
        <dbReference type="EMBL" id="MCJ2377561.1"/>
    </source>
</evidence>
<reference evidence="1" key="1">
    <citation type="submission" date="2021-11" db="EMBL/GenBank/DDBJ databases">
        <title>Vibrio ZSDE26 sp. nov. and Vibrio ZSDZ34 sp. nov., isolated from coastal seawater in Qingdao.</title>
        <authorList>
            <person name="Zhang P."/>
        </authorList>
    </citation>
    <scope>NUCLEOTIDE SEQUENCE</scope>
    <source>
        <strain evidence="1">ZSDZ34</strain>
    </source>
</reference>
<dbReference type="RefSeq" id="WP_244357667.1">
    <property type="nucleotide sequence ID" value="NZ_JAJNNZ010000008.1"/>
</dbReference>
<comment type="caution">
    <text evidence="1">The sequence shown here is derived from an EMBL/GenBank/DDBJ whole genome shotgun (WGS) entry which is preliminary data.</text>
</comment>
<keyword evidence="2" id="KW-1185">Reference proteome</keyword>
<protein>
    <submittedName>
        <fullName evidence="1">TIGR02450 family Trp-rich protein</fullName>
    </submittedName>
</protein>
<dbReference type="Proteomes" id="UP001139488">
    <property type="component" value="Unassembled WGS sequence"/>
</dbReference>
<sequence length="71" mass="8514">MNCINPKKLLNSKWTAEKPKKKEKHFIVTKVLFDEDDGVVECVLEAVMSKHCYEIDWRDLRDDEVWHHGWT</sequence>
<accession>A0A9X2AWQ7</accession>
<organism evidence="1 2">
    <name type="scientific">Vibrio gelatinilyticus</name>
    <dbReference type="NCBI Taxonomy" id="2893468"/>
    <lineage>
        <taxon>Bacteria</taxon>
        <taxon>Pseudomonadati</taxon>
        <taxon>Pseudomonadota</taxon>
        <taxon>Gammaproteobacteria</taxon>
        <taxon>Vibrionales</taxon>
        <taxon>Vibrionaceae</taxon>
        <taxon>Vibrio</taxon>
    </lineage>
</organism>
<dbReference type="AlphaFoldDB" id="A0A9X2AWQ7"/>
<proteinExistence type="predicted"/>
<dbReference type="NCBIfam" id="TIGR02450">
    <property type="entry name" value="TIGR02450 family Trp-rich protein"/>
    <property type="match status" value="1"/>
</dbReference>
<dbReference type="EMBL" id="JAJNNZ010000008">
    <property type="protein sequence ID" value="MCJ2377561.1"/>
    <property type="molecule type" value="Genomic_DNA"/>
</dbReference>
<dbReference type="Pfam" id="PF09493">
    <property type="entry name" value="DUF2389"/>
    <property type="match status" value="1"/>
</dbReference>